<proteinExistence type="predicted"/>
<reference evidence="1" key="1">
    <citation type="submission" date="2024-02" db="EMBL/GenBank/DDBJ databases">
        <title>Metagenome Assembled Genome of Zalaria obscura JY119.</title>
        <authorList>
            <person name="Vighnesh L."/>
            <person name="Jagadeeshwari U."/>
            <person name="Venkata Ramana C."/>
            <person name="Sasikala C."/>
        </authorList>
    </citation>
    <scope>NUCLEOTIDE SEQUENCE</scope>
    <source>
        <strain evidence="1">JY119</strain>
    </source>
</reference>
<organism evidence="1 2">
    <name type="scientific">Zalaria obscura</name>
    <dbReference type="NCBI Taxonomy" id="2024903"/>
    <lineage>
        <taxon>Eukaryota</taxon>
        <taxon>Fungi</taxon>
        <taxon>Dikarya</taxon>
        <taxon>Ascomycota</taxon>
        <taxon>Pezizomycotina</taxon>
        <taxon>Dothideomycetes</taxon>
        <taxon>Dothideomycetidae</taxon>
        <taxon>Dothideales</taxon>
        <taxon>Zalariaceae</taxon>
        <taxon>Zalaria</taxon>
    </lineage>
</organism>
<dbReference type="EMBL" id="JAMKPW020000040">
    <property type="protein sequence ID" value="KAK8198658.1"/>
    <property type="molecule type" value="Genomic_DNA"/>
</dbReference>
<gene>
    <name evidence="1" type="ORF">M8818_006525</name>
</gene>
<dbReference type="Proteomes" id="UP001320706">
    <property type="component" value="Unassembled WGS sequence"/>
</dbReference>
<name>A0ACC3S7V6_9PEZI</name>
<accession>A0ACC3S7V6</accession>
<sequence>MRRQTRTGHSITKTGSPSETSSLIRSYDVDYNPSRPIRSSPLTASTIQGLPLELIDRIRSFPLFAAAPEPFLGAIGKYLRPQLYQPHDYILTEGDDAKSMYWLVRGAVRVTSRDGESTYAELKPGAFFGEIGILMDIPRTATIIAKLRSLVVRLNKEDLQKELPAFPQVERAIREEAVERLAILERKKKEGGIPTTSSAMGAGFRKRSRDFISGDVEMGDAGEITLGEVISNKRRKSPTPGLAEVVATSALGSAPLTVRELLKELPLFSGLPPEILHFLGMNAQPCSFKPFTEIIVQDSYGRDVYFIVGGEVEVVTGVSKDSLGDGKQPTQRVRARLRPGQYFGEVTNLSLAPKRTATVRSINAVECLKITGDVLDQLWHRWASDLRQQMEKEAKRRLQEQQDTDLVLPDANDGAAETKPVLGTDDDEEWKKTVPRVTFSHDSPSSSGSRDTSPMAEPMDPDPLFNPNLDNMRAKSRRGSLAAPPPIDTTSLHDPSARQPSPPGGWYLGSSPLKPRSHPVSQPSSPEPHPTSRRSSVISRYIKPPAKSKLSDQILVCIFQNLDLLDLMRLRQVSVYWNNLVSTSPNLLHSLDLSLYNRRTNDATLIETIIPFIGARHPHHINLNNCFHITDEGFTALANICGPAARTWKMKSVWDVTGNAILDLVSKAPNLEEMDLSNCRKVGDNLLARIVGWVVPDNQPSGAILPALPPAGKRPPLKRGQTVEAEKEKERVKPGTVIGSAKLKRLTLSYCKHVQDRSMAHIAAHAASRLESIDLTRCTSITDQGFQHWSVHDFSGLRRLVLADCTYLTDQAIVGVANAARGLRELDLVSFTSFFFLHVPTPPHHTQ</sequence>
<evidence type="ECO:0000313" key="1">
    <source>
        <dbReference type="EMBL" id="KAK8198658.1"/>
    </source>
</evidence>
<keyword evidence="2" id="KW-1185">Reference proteome</keyword>
<comment type="caution">
    <text evidence="1">The sequence shown here is derived from an EMBL/GenBank/DDBJ whole genome shotgun (WGS) entry which is preliminary data.</text>
</comment>
<evidence type="ECO:0000313" key="2">
    <source>
        <dbReference type="Proteomes" id="UP001320706"/>
    </source>
</evidence>
<protein>
    <submittedName>
        <fullName evidence="1">Uncharacterized protein</fullName>
    </submittedName>
</protein>